<dbReference type="PANTHER" id="PTHR12271:SF40">
    <property type="entry name" value="POLY(A) RNA POLYMERASE GLD2"/>
    <property type="match status" value="1"/>
</dbReference>
<dbReference type="InterPro" id="IPR043519">
    <property type="entry name" value="NT_sf"/>
</dbReference>
<dbReference type="InterPro" id="IPR002562">
    <property type="entry name" value="3'-5'_exonuclease_dom"/>
</dbReference>
<dbReference type="CDD" id="cd05402">
    <property type="entry name" value="NT_PAP_TUTase"/>
    <property type="match status" value="1"/>
</dbReference>
<dbReference type="Proteomes" id="UP000030762">
    <property type="component" value="Unassembled WGS sequence"/>
</dbReference>
<dbReference type="PANTHER" id="PTHR12271">
    <property type="entry name" value="POLY A POLYMERASE CID PAP -RELATED"/>
    <property type="match status" value="1"/>
</dbReference>
<dbReference type="Pfam" id="PF01612">
    <property type="entry name" value="DNA_pol_A_exo1"/>
    <property type="match status" value="1"/>
</dbReference>
<sequence>MDTEPKKKKRRCVSKAERLAKRMQAVSLQEDEKLAQVEALCATDSSQDWDAAHRLATSPTTRAAFLAILLQKHQAKAAAHYTRRWDPPEDLSRLLENDRVLAALHAHAATAATFLSAWRDAPVPPAALRTLLLDFVLPWIERKEDAPLQILLHQFAALKWRLLDHALVTTQGQHLVNQFAHVVRSLYDEPEIARPLTPWLETVSAPIDVHPREYVRKQVEDVLQRVWPDARVHLFGSSVTGLCAPDSDVDLCVLVPSAPGRFADSVALAVDMHEHLSLYLPSPHSMVVKNARIPVIKMHLHGLDVDICINNTAALWNSQLLVALFIAYPALRPLCVCLRSWAARRSLLKSSTCSHSLSPYAFVLLIVYWLQVRGYLPFVDVSFDDSLSVPIARIDDAIASALDEALPPSKTLATTAVPSLLVNFFVFYAADFANNTDIASLRRCALHKPKPNGTLHLEDPIEVDRNLGTYLNKLSQRTLRLEFVRACVLVHQALHPETNVAREAVGSLYFGRDASLPVPTRSVLDVLMRPRASHHFGWSMAGDMIASEAFTTVVVTALDAFPSLAGVDVVGVDCEGANLGRSGSLTLVSLAIGPIVYLVDVLTNPLLLGPLKLLLESRSIVKVLHDCRKDSDALLHTAGISLTHVFDTQVAHAVLHQLRKPAAKDDGRHLVGPSASVIALDNANHECVAYADVLSHYLSLPPSRVKASVKEAMTSDDATWTRRPLSADLLEYAAMDVAYLSVLHRLMTHALGPHMGLCDARAAAYLGCRDWSFAPTRLVGASVPGFIHNITSKYVYVTLSPSTVGLLSTTDAVKAPVSDDMQKLAVGDAITVEVGHDRSVKWI</sequence>
<dbReference type="SUPFAM" id="SSF81631">
    <property type="entry name" value="PAP/OAS1 substrate-binding domain"/>
    <property type="match status" value="1"/>
</dbReference>
<dbReference type="Gene3D" id="3.30.420.10">
    <property type="entry name" value="Ribonuclease H-like superfamily/Ribonuclease H"/>
    <property type="match status" value="1"/>
</dbReference>
<dbReference type="EMBL" id="JH767160">
    <property type="protein sequence ID" value="EQC33145.1"/>
    <property type="molecule type" value="Genomic_DNA"/>
</dbReference>
<dbReference type="GO" id="GO:0008408">
    <property type="term" value="F:3'-5' exonuclease activity"/>
    <property type="evidence" value="ECO:0007669"/>
    <property type="project" value="InterPro"/>
</dbReference>
<dbReference type="Pfam" id="PF22600">
    <property type="entry name" value="MTPAP-like_central"/>
    <property type="match status" value="1"/>
</dbReference>
<dbReference type="SUPFAM" id="SSF53098">
    <property type="entry name" value="Ribonuclease H-like"/>
    <property type="match status" value="1"/>
</dbReference>
<proteinExistence type="predicted"/>
<dbReference type="InParanoid" id="T0QHJ1"/>
<dbReference type="eggNOG" id="KOG2405">
    <property type="taxonomic scope" value="Eukaryota"/>
</dbReference>
<dbReference type="GeneID" id="19949859"/>
<dbReference type="OMA" id="NTAALWN"/>
<feature type="domain" description="S1 motif" evidence="1">
    <location>
        <begin position="780"/>
        <end position="834"/>
    </location>
</feature>
<dbReference type="eggNOG" id="KOG2277">
    <property type="taxonomic scope" value="Eukaryota"/>
</dbReference>
<dbReference type="Gene3D" id="1.10.1410.10">
    <property type="match status" value="1"/>
</dbReference>
<accession>T0QHJ1</accession>
<keyword evidence="3" id="KW-1185">Reference proteome</keyword>
<gene>
    <name evidence="2" type="ORF">SDRG_09132</name>
</gene>
<evidence type="ECO:0000313" key="2">
    <source>
        <dbReference type="EMBL" id="EQC33145.1"/>
    </source>
</evidence>
<dbReference type="PROSITE" id="PS50126">
    <property type="entry name" value="S1"/>
    <property type="match status" value="1"/>
</dbReference>
<protein>
    <recommendedName>
        <fullName evidence="1">S1 motif domain-containing protein</fullName>
    </recommendedName>
</protein>
<reference evidence="2 3" key="1">
    <citation type="submission" date="2012-04" db="EMBL/GenBank/DDBJ databases">
        <title>The Genome Sequence of Saprolegnia declina VS20.</title>
        <authorList>
            <consortium name="The Broad Institute Genome Sequencing Platform"/>
            <person name="Russ C."/>
            <person name="Nusbaum C."/>
            <person name="Tyler B."/>
            <person name="van West P."/>
            <person name="Dieguez-Uribeondo J."/>
            <person name="de Bruijn I."/>
            <person name="Tripathy S."/>
            <person name="Jiang R."/>
            <person name="Young S.K."/>
            <person name="Zeng Q."/>
            <person name="Gargeya S."/>
            <person name="Fitzgerald M."/>
            <person name="Haas B."/>
            <person name="Abouelleil A."/>
            <person name="Alvarado L."/>
            <person name="Arachchi H.M."/>
            <person name="Berlin A."/>
            <person name="Chapman S.B."/>
            <person name="Goldberg J."/>
            <person name="Griggs A."/>
            <person name="Gujja S."/>
            <person name="Hansen M."/>
            <person name="Howarth C."/>
            <person name="Imamovic A."/>
            <person name="Larimer J."/>
            <person name="McCowen C."/>
            <person name="Montmayeur A."/>
            <person name="Murphy C."/>
            <person name="Neiman D."/>
            <person name="Pearson M."/>
            <person name="Priest M."/>
            <person name="Roberts A."/>
            <person name="Saif S."/>
            <person name="Shea T."/>
            <person name="Sisk P."/>
            <person name="Sykes S."/>
            <person name="Wortman J."/>
            <person name="Nusbaum C."/>
            <person name="Birren B."/>
        </authorList>
    </citation>
    <scope>NUCLEOTIDE SEQUENCE [LARGE SCALE GENOMIC DNA]</scope>
    <source>
        <strain evidence="2 3">VS20</strain>
    </source>
</reference>
<dbReference type="RefSeq" id="XP_008613268.1">
    <property type="nucleotide sequence ID" value="XM_008615046.1"/>
</dbReference>
<dbReference type="STRING" id="1156394.T0QHJ1"/>
<evidence type="ECO:0000259" key="1">
    <source>
        <dbReference type="PROSITE" id="PS50126"/>
    </source>
</evidence>
<dbReference type="InterPro" id="IPR012337">
    <property type="entry name" value="RNaseH-like_sf"/>
</dbReference>
<dbReference type="InterPro" id="IPR003029">
    <property type="entry name" value="S1_domain"/>
</dbReference>
<dbReference type="GO" id="GO:0031123">
    <property type="term" value="P:RNA 3'-end processing"/>
    <property type="evidence" value="ECO:0007669"/>
    <property type="project" value="TreeGrafter"/>
</dbReference>
<organism evidence="2 3">
    <name type="scientific">Saprolegnia diclina (strain VS20)</name>
    <dbReference type="NCBI Taxonomy" id="1156394"/>
    <lineage>
        <taxon>Eukaryota</taxon>
        <taxon>Sar</taxon>
        <taxon>Stramenopiles</taxon>
        <taxon>Oomycota</taxon>
        <taxon>Saprolegniomycetes</taxon>
        <taxon>Saprolegniales</taxon>
        <taxon>Saprolegniaceae</taxon>
        <taxon>Saprolegnia</taxon>
    </lineage>
</organism>
<dbReference type="Gene3D" id="3.30.460.10">
    <property type="entry name" value="Beta Polymerase, domain 2"/>
    <property type="match status" value="1"/>
</dbReference>
<dbReference type="SMART" id="SM00474">
    <property type="entry name" value="35EXOc"/>
    <property type="match status" value="1"/>
</dbReference>
<dbReference type="InterPro" id="IPR036397">
    <property type="entry name" value="RNaseH_sf"/>
</dbReference>
<dbReference type="GO" id="GO:0003676">
    <property type="term" value="F:nucleic acid binding"/>
    <property type="evidence" value="ECO:0007669"/>
    <property type="project" value="InterPro"/>
</dbReference>
<dbReference type="InterPro" id="IPR054708">
    <property type="entry name" value="MTPAP-like_central"/>
</dbReference>
<dbReference type="SUPFAM" id="SSF81301">
    <property type="entry name" value="Nucleotidyltransferase"/>
    <property type="match status" value="1"/>
</dbReference>
<name>T0QHJ1_SAPDV</name>
<dbReference type="VEuPathDB" id="FungiDB:SDRG_09132"/>
<dbReference type="GO" id="GO:0016779">
    <property type="term" value="F:nucleotidyltransferase activity"/>
    <property type="evidence" value="ECO:0007669"/>
    <property type="project" value="TreeGrafter"/>
</dbReference>
<dbReference type="OrthoDB" id="26838at2759"/>
<evidence type="ECO:0000313" key="3">
    <source>
        <dbReference type="Proteomes" id="UP000030762"/>
    </source>
</evidence>
<dbReference type="AlphaFoldDB" id="T0QHJ1"/>